<dbReference type="EMBL" id="CAJOBA010003431">
    <property type="protein sequence ID" value="CAF3681532.1"/>
    <property type="molecule type" value="Genomic_DNA"/>
</dbReference>
<dbReference type="InterPro" id="IPR018609">
    <property type="entry name" value="Bud13"/>
</dbReference>
<comment type="caution">
    <text evidence="4">The sequence shown here is derived from an EMBL/GenBank/DDBJ whole genome shotgun (WGS) entry which is preliminary data.</text>
</comment>
<comment type="similarity">
    <text evidence="1">Belongs to the CWC26 family.</text>
</comment>
<dbReference type="Proteomes" id="UP000682733">
    <property type="component" value="Unassembled WGS sequence"/>
</dbReference>
<evidence type="ECO:0000313" key="6">
    <source>
        <dbReference type="Proteomes" id="UP000677228"/>
    </source>
</evidence>
<accession>A0A8S2DI59</accession>
<name>A0A8S2DI59_9BILA</name>
<dbReference type="PANTHER" id="PTHR31809:SF0">
    <property type="entry name" value="BUD13 HOMOLOG"/>
    <property type="match status" value="1"/>
</dbReference>
<evidence type="ECO:0000256" key="1">
    <source>
        <dbReference type="ARBA" id="ARBA00011069"/>
    </source>
</evidence>
<reference evidence="4" key="1">
    <citation type="submission" date="2021-02" db="EMBL/GenBank/DDBJ databases">
        <authorList>
            <person name="Nowell W R."/>
        </authorList>
    </citation>
    <scope>NUCLEOTIDE SEQUENCE</scope>
</reference>
<feature type="compositionally biased region" description="Basic and acidic residues" evidence="3">
    <location>
        <begin position="122"/>
        <end position="145"/>
    </location>
</feature>
<feature type="compositionally biased region" description="Basic residues" evidence="3">
    <location>
        <begin position="253"/>
        <end position="264"/>
    </location>
</feature>
<evidence type="ECO:0000313" key="5">
    <source>
        <dbReference type="EMBL" id="CAF3681532.1"/>
    </source>
</evidence>
<feature type="region of interest" description="Disordered" evidence="3">
    <location>
        <begin position="360"/>
        <end position="398"/>
    </location>
</feature>
<dbReference type="GO" id="GO:0003723">
    <property type="term" value="F:RNA binding"/>
    <property type="evidence" value="ECO:0007669"/>
    <property type="project" value="TreeGrafter"/>
</dbReference>
<feature type="compositionally biased region" description="Basic and acidic residues" evidence="3">
    <location>
        <begin position="288"/>
        <end position="308"/>
    </location>
</feature>
<sequence>MDNKRPILKNMSTVEKKKIKVKKTKIVKQQQCTSIRNIRIIDDDLDIPATSADNVDSAMYDDLLGTEETPVIVGLVDDRPSSIQEIERFNDQKRWRKLMSEDTSTQKSSNNNSHKSKKNRRKSSDSDPDLERQRPSSVAIKKEPIDLDLSPPRQRRLNTDDDPSPPRQRRLNTDDDPSPPRQRRLNTDDDPSPPRKQRSNTDDDPSPPRRRRPLTNSKDPSPPRQRRPLADSSLPRQHSSNKNRDHSSERNNKSHHHHHHRNHTYSHDERKSRNNKDDNRERQRKRSRSNERPQSKLNNKNDQKKTVEETKEVIADRYQQWGRGLAQVKEHEDTVKDFLEQSEKPLARYRDDKDLESMLKEREREDDPMLKFLSNKKEGTRPGEIKQRYKGPDPQKNRFDIWPGYRWDGVDRSNGHEKKLFEMIASRHARSEEAYLWSVEDM</sequence>
<dbReference type="InterPro" id="IPR051112">
    <property type="entry name" value="CWC26_splicing_factor"/>
</dbReference>
<dbReference type="GO" id="GO:0000398">
    <property type="term" value="P:mRNA splicing, via spliceosome"/>
    <property type="evidence" value="ECO:0007669"/>
    <property type="project" value="TreeGrafter"/>
</dbReference>
<evidence type="ECO:0000313" key="4">
    <source>
        <dbReference type="EMBL" id="CAF0900827.1"/>
    </source>
</evidence>
<proteinExistence type="inferred from homology"/>
<feature type="compositionally biased region" description="Basic and acidic residues" evidence="3">
    <location>
        <begin position="242"/>
        <end position="252"/>
    </location>
</feature>
<dbReference type="EMBL" id="CAJNOK010003430">
    <property type="protein sequence ID" value="CAF0900827.1"/>
    <property type="molecule type" value="Genomic_DNA"/>
</dbReference>
<evidence type="ECO:0000256" key="2">
    <source>
        <dbReference type="ARBA" id="ARBA00014454"/>
    </source>
</evidence>
<organism evidence="4 6">
    <name type="scientific">Didymodactylos carnosus</name>
    <dbReference type="NCBI Taxonomy" id="1234261"/>
    <lineage>
        <taxon>Eukaryota</taxon>
        <taxon>Metazoa</taxon>
        <taxon>Spiralia</taxon>
        <taxon>Gnathifera</taxon>
        <taxon>Rotifera</taxon>
        <taxon>Eurotatoria</taxon>
        <taxon>Bdelloidea</taxon>
        <taxon>Philodinida</taxon>
        <taxon>Philodinidae</taxon>
        <taxon>Didymodactylos</taxon>
    </lineage>
</organism>
<dbReference type="Pfam" id="PF09736">
    <property type="entry name" value="Bud13"/>
    <property type="match status" value="1"/>
</dbReference>
<feature type="compositionally biased region" description="Basic and acidic residues" evidence="3">
    <location>
        <begin position="265"/>
        <end position="281"/>
    </location>
</feature>
<dbReference type="GO" id="GO:0005684">
    <property type="term" value="C:U2-type spliceosomal complex"/>
    <property type="evidence" value="ECO:0007669"/>
    <property type="project" value="TreeGrafter"/>
</dbReference>
<feature type="region of interest" description="Disordered" evidence="3">
    <location>
        <begin position="99"/>
        <end position="308"/>
    </location>
</feature>
<dbReference type="GO" id="GO:0070274">
    <property type="term" value="C:RES complex"/>
    <property type="evidence" value="ECO:0007669"/>
    <property type="project" value="TreeGrafter"/>
</dbReference>
<gene>
    <name evidence="4" type="ORF">OVA965_LOCUS9614</name>
    <name evidence="5" type="ORF">TMI583_LOCUS9610</name>
</gene>
<evidence type="ECO:0000256" key="3">
    <source>
        <dbReference type="SAM" id="MobiDB-lite"/>
    </source>
</evidence>
<dbReference type="PANTHER" id="PTHR31809">
    <property type="entry name" value="BUD13 HOMOLOG"/>
    <property type="match status" value="1"/>
</dbReference>
<protein>
    <recommendedName>
        <fullName evidence="2">BUD13 homolog</fullName>
    </recommendedName>
</protein>
<dbReference type="Proteomes" id="UP000677228">
    <property type="component" value="Unassembled WGS sequence"/>
</dbReference>
<dbReference type="AlphaFoldDB" id="A0A8S2DI59"/>